<dbReference type="RefSeq" id="WP_306683090.1">
    <property type="nucleotide sequence ID" value="NZ_CP132914.1"/>
</dbReference>
<proteinExistence type="predicted"/>
<dbReference type="Proteomes" id="UP001236800">
    <property type="component" value="Chromosome"/>
</dbReference>
<keyword evidence="1" id="KW-0812">Transmembrane</keyword>
<name>A0AA50KC04_9GAMM</name>
<dbReference type="GeneID" id="301341060"/>
<evidence type="ECO:0000313" key="2">
    <source>
        <dbReference type="EMBL" id="WMB72237.1"/>
    </source>
</evidence>
<protein>
    <submittedName>
        <fullName evidence="2">PepSY domain-containing protein</fullName>
    </submittedName>
</protein>
<gene>
    <name evidence="2" type="ORF">RA178_17715</name>
</gene>
<feature type="transmembrane region" description="Helical" evidence="1">
    <location>
        <begin position="21"/>
        <end position="47"/>
    </location>
</feature>
<keyword evidence="1" id="KW-1133">Transmembrane helix</keyword>
<sequence>MMPNLKLKPKPKPQSKHFKRWVKIAHYWLGAIVSIQLLLWLVTGVYFNLTPHDELKGMEYQLSHSPEPQRQEFDPQKLVDIAPLLAKHTQVESLTLIALAGKPVYVLDAKVQRYAHQCQQQTLIDAYTGNTLLINKQSAQQLALESYTGPGKITQVKQISAPISEWPTQCNSLWQIDMDDDLSTRIYINAVNGELVGHKNDHTDIADLMFKLHFMDYLNQGSFNNPFSWLFGILTLLLSLSGLYWVVENLVLKRYRLSLS</sequence>
<dbReference type="KEGG" id="sog:RA178_17715"/>
<keyword evidence="1" id="KW-0472">Membrane</keyword>
<accession>A0AA50KC04</accession>
<dbReference type="InterPro" id="IPR005625">
    <property type="entry name" value="PepSY-ass_TM"/>
</dbReference>
<dbReference type="AlphaFoldDB" id="A0AA50KC04"/>
<dbReference type="EMBL" id="CP132914">
    <property type="protein sequence ID" value="WMB72237.1"/>
    <property type="molecule type" value="Genomic_DNA"/>
</dbReference>
<evidence type="ECO:0000256" key="1">
    <source>
        <dbReference type="SAM" id="Phobius"/>
    </source>
</evidence>
<reference evidence="2" key="1">
    <citation type="submission" date="2023-08" db="EMBL/GenBank/DDBJ databases">
        <title>Complete genome sequence of Shewanella oncorhynchi Z-P2, a siderophore putrebactin-producing bacterium.</title>
        <authorList>
            <person name="Zhang Y."/>
        </authorList>
    </citation>
    <scope>NUCLEOTIDE SEQUENCE</scope>
    <source>
        <strain evidence="2">Z-P2</strain>
    </source>
</reference>
<dbReference type="Pfam" id="PF03929">
    <property type="entry name" value="PepSY_TM"/>
    <property type="match status" value="1"/>
</dbReference>
<organism evidence="2">
    <name type="scientific">Shewanella oncorhynchi</name>
    <dbReference type="NCBI Taxonomy" id="2726434"/>
    <lineage>
        <taxon>Bacteria</taxon>
        <taxon>Pseudomonadati</taxon>
        <taxon>Pseudomonadota</taxon>
        <taxon>Gammaproteobacteria</taxon>
        <taxon>Alteromonadales</taxon>
        <taxon>Shewanellaceae</taxon>
        <taxon>Shewanella</taxon>
    </lineage>
</organism>
<feature type="transmembrane region" description="Helical" evidence="1">
    <location>
        <begin position="227"/>
        <end position="247"/>
    </location>
</feature>